<comment type="similarity">
    <text evidence="2 8">Belongs to the PHP hydrolase family. HisK subfamily.</text>
</comment>
<dbReference type="PANTHER" id="PTHR21039">
    <property type="entry name" value="HISTIDINOL PHOSPHATASE-RELATED"/>
    <property type="match status" value="1"/>
</dbReference>
<gene>
    <name evidence="10" type="ORF">IAA63_07190</name>
</gene>
<evidence type="ECO:0000313" key="11">
    <source>
        <dbReference type="Proteomes" id="UP000886723"/>
    </source>
</evidence>
<dbReference type="InterPro" id="IPR004013">
    <property type="entry name" value="PHP_dom"/>
</dbReference>
<dbReference type="AlphaFoldDB" id="A0A9D1NUU9"/>
<evidence type="ECO:0000256" key="1">
    <source>
        <dbReference type="ARBA" id="ARBA00004970"/>
    </source>
</evidence>
<evidence type="ECO:0000256" key="8">
    <source>
        <dbReference type="RuleBase" id="RU366003"/>
    </source>
</evidence>
<evidence type="ECO:0000256" key="4">
    <source>
        <dbReference type="ARBA" id="ARBA00022605"/>
    </source>
</evidence>
<evidence type="ECO:0000256" key="7">
    <source>
        <dbReference type="ARBA" id="ARBA00049158"/>
    </source>
</evidence>
<protein>
    <recommendedName>
        <fullName evidence="3 8">Histidinol-phosphatase</fullName>
        <shortName evidence="8">HolPase</shortName>
        <ecNumber evidence="3 8">3.1.3.15</ecNumber>
    </recommendedName>
</protein>
<keyword evidence="5 8" id="KW-0378">Hydrolase</keyword>
<reference evidence="10" key="2">
    <citation type="journal article" date="2021" name="PeerJ">
        <title>Extensive microbial diversity within the chicken gut microbiome revealed by metagenomics and culture.</title>
        <authorList>
            <person name="Gilroy R."/>
            <person name="Ravi A."/>
            <person name="Getino M."/>
            <person name="Pursley I."/>
            <person name="Horton D.L."/>
            <person name="Alikhan N.F."/>
            <person name="Baker D."/>
            <person name="Gharbi K."/>
            <person name="Hall N."/>
            <person name="Watson M."/>
            <person name="Adriaenssens E.M."/>
            <person name="Foster-Nyarko E."/>
            <person name="Jarju S."/>
            <person name="Secka A."/>
            <person name="Antonio M."/>
            <person name="Oren A."/>
            <person name="Chaudhuri R.R."/>
            <person name="La Ragione R."/>
            <person name="Hildebrand F."/>
            <person name="Pallen M.J."/>
        </authorList>
    </citation>
    <scope>NUCLEOTIDE SEQUENCE</scope>
    <source>
        <strain evidence="10">ChiBcec2-4451</strain>
    </source>
</reference>
<keyword evidence="4 8" id="KW-0028">Amino-acid biosynthesis</keyword>
<dbReference type="GO" id="GO:0000105">
    <property type="term" value="P:L-histidine biosynthetic process"/>
    <property type="evidence" value="ECO:0007669"/>
    <property type="project" value="UniProtKB-UniRule"/>
</dbReference>
<comment type="pathway">
    <text evidence="1 8">Amino-acid biosynthesis; L-histidine biosynthesis; L-histidine from 5-phospho-alpha-D-ribose 1-diphosphate: step 8/9.</text>
</comment>
<comment type="caution">
    <text evidence="10">The sequence shown here is derived from an EMBL/GenBank/DDBJ whole genome shotgun (WGS) entry which is preliminary data.</text>
</comment>
<dbReference type="GO" id="GO:0005737">
    <property type="term" value="C:cytoplasm"/>
    <property type="evidence" value="ECO:0007669"/>
    <property type="project" value="TreeGrafter"/>
</dbReference>
<proteinExistence type="inferred from homology"/>
<dbReference type="SUPFAM" id="SSF89550">
    <property type="entry name" value="PHP domain-like"/>
    <property type="match status" value="1"/>
</dbReference>
<evidence type="ECO:0000256" key="3">
    <source>
        <dbReference type="ARBA" id="ARBA00013085"/>
    </source>
</evidence>
<feature type="domain" description="PHP" evidence="9">
    <location>
        <begin position="5"/>
        <end position="189"/>
    </location>
</feature>
<evidence type="ECO:0000259" key="9">
    <source>
        <dbReference type="Pfam" id="PF02811"/>
    </source>
</evidence>
<dbReference type="PANTHER" id="PTHR21039:SF0">
    <property type="entry name" value="HISTIDINOL-PHOSPHATASE"/>
    <property type="match status" value="1"/>
</dbReference>
<dbReference type="GO" id="GO:0004401">
    <property type="term" value="F:histidinol-phosphatase activity"/>
    <property type="evidence" value="ECO:0007669"/>
    <property type="project" value="UniProtKB-UniRule"/>
</dbReference>
<dbReference type="Pfam" id="PF02811">
    <property type="entry name" value="PHP"/>
    <property type="match status" value="1"/>
</dbReference>
<evidence type="ECO:0000256" key="5">
    <source>
        <dbReference type="ARBA" id="ARBA00022801"/>
    </source>
</evidence>
<accession>A0A9D1NUU9</accession>
<name>A0A9D1NUU9_9FIRM</name>
<dbReference type="NCBIfam" id="TIGR01856">
    <property type="entry name" value="hisJ_fam"/>
    <property type="match status" value="1"/>
</dbReference>
<evidence type="ECO:0000313" key="10">
    <source>
        <dbReference type="EMBL" id="HIV12908.1"/>
    </source>
</evidence>
<dbReference type="Gene3D" id="3.20.20.140">
    <property type="entry name" value="Metal-dependent hydrolases"/>
    <property type="match status" value="1"/>
</dbReference>
<dbReference type="Proteomes" id="UP000886723">
    <property type="component" value="Unassembled WGS sequence"/>
</dbReference>
<dbReference type="InterPro" id="IPR016195">
    <property type="entry name" value="Pol/histidinol_Pase-like"/>
</dbReference>
<dbReference type="EC" id="3.1.3.15" evidence="3 8"/>
<dbReference type="CDD" id="cd12110">
    <property type="entry name" value="PHP_HisPPase_Hisj_like"/>
    <property type="match status" value="1"/>
</dbReference>
<evidence type="ECO:0000256" key="6">
    <source>
        <dbReference type="ARBA" id="ARBA00023102"/>
    </source>
</evidence>
<keyword evidence="6 8" id="KW-0368">Histidine biosynthesis</keyword>
<dbReference type="EMBL" id="DVON01000159">
    <property type="protein sequence ID" value="HIV12908.1"/>
    <property type="molecule type" value="Genomic_DNA"/>
</dbReference>
<sequence>MIANYHTHTWRCHHAKGTEREYVERAIEGGLKILGFSDHTPYPLPAGYHSPNRMEMDKMDGYVDTVLSLKKEYQADIEIHLGLETEYYPAYWEQLLDFLSDYPVEYMLLGQHFLGNEVDSNISSGQETSDSARLKQYVDQCTEAMETGRFLYVAHPDLLNFTGDAEVFDREYRRLCRKARELDIPLEINMLGLWDHRPYPREDFWKIAGEEGCRALIGCDAHLPENAWRPDIEQLAVEMARRNHLTPEEWLPVGSMSLL</sequence>
<organism evidence="10 11">
    <name type="scientific">Candidatus Pullilachnospira stercoravium</name>
    <dbReference type="NCBI Taxonomy" id="2840913"/>
    <lineage>
        <taxon>Bacteria</taxon>
        <taxon>Bacillati</taxon>
        <taxon>Bacillota</taxon>
        <taxon>Clostridia</taxon>
        <taxon>Lachnospirales</taxon>
        <taxon>Lachnospiraceae</taxon>
        <taxon>Lachnospiraceae incertae sedis</taxon>
        <taxon>Candidatus Pullilachnospira</taxon>
    </lineage>
</organism>
<reference evidence="10" key="1">
    <citation type="submission" date="2020-10" db="EMBL/GenBank/DDBJ databases">
        <authorList>
            <person name="Gilroy R."/>
        </authorList>
    </citation>
    <scope>NUCLEOTIDE SEQUENCE</scope>
    <source>
        <strain evidence="10">ChiBcec2-4451</strain>
    </source>
</reference>
<comment type="catalytic activity">
    <reaction evidence="7 8">
        <text>L-histidinol phosphate + H2O = L-histidinol + phosphate</text>
        <dbReference type="Rhea" id="RHEA:14465"/>
        <dbReference type="ChEBI" id="CHEBI:15377"/>
        <dbReference type="ChEBI" id="CHEBI:43474"/>
        <dbReference type="ChEBI" id="CHEBI:57699"/>
        <dbReference type="ChEBI" id="CHEBI:57980"/>
        <dbReference type="EC" id="3.1.3.15"/>
    </reaction>
</comment>
<dbReference type="InterPro" id="IPR010140">
    <property type="entry name" value="Histidinol_P_phosphatase_HisJ"/>
</dbReference>
<evidence type="ECO:0000256" key="2">
    <source>
        <dbReference type="ARBA" id="ARBA00009152"/>
    </source>
</evidence>